<evidence type="ECO:0000313" key="2">
    <source>
        <dbReference type="EMBL" id="NNF08649.1"/>
    </source>
</evidence>
<keyword evidence="1" id="KW-1133">Transmembrane helix</keyword>
<proteinExistence type="predicted"/>
<reference evidence="2 3" key="1">
    <citation type="submission" date="2020-03" db="EMBL/GenBank/DDBJ databases">
        <title>Metabolic flexibility allows generalist bacteria to become dominant in a frequently disturbed ecosystem.</title>
        <authorList>
            <person name="Chen Y.-J."/>
            <person name="Leung P.M."/>
            <person name="Bay S.K."/>
            <person name="Hugenholtz P."/>
            <person name="Kessler A.J."/>
            <person name="Shelley G."/>
            <person name="Waite D.W."/>
            <person name="Cook P.L."/>
            <person name="Greening C."/>
        </authorList>
    </citation>
    <scope>NUCLEOTIDE SEQUENCE [LARGE SCALE GENOMIC DNA]</scope>
    <source>
        <strain evidence="2">SS_bin_28</strain>
    </source>
</reference>
<organism evidence="2 3">
    <name type="scientific">Eiseniibacteriota bacterium</name>
    <dbReference type="NCBI Taxonomy" id="2212470"/>
    <lineage>
        <taxon>Bacteria</taxon>
        <taxon>Candidatus Eiseniibacteriota</taxon>
    </lineage>
</organism>
<evidence type="ECO:0000313" key="3">
    <source>
        <dbReference type="Proteomes" id="UP000547674"/>
    </source>
</evidence>
<comment type="caution">
    <text evidence="2">The sequence shown here is derived from an EMBL/GenBank/DDBJ whole genome shotgun (WGS) entry which is preliminary data.</text>
</comment>
<dbReference type="AlphaFoldDB" id="A0A7Y2EEV5"/>
<feature type="transmembrane region" description="Helical" evidence="1">
    <location>
        <begin position="31"/>
        <end position="52"/>
    </location>
</feature>
<sequence length="67" mass="7487">MASHDKKTYNRIINALDDGRRALGRARLTAGLIRFAGITLVAIAGVILWALMQRWLRFYSVEVATIA</sequence>
<evidence type="ECO:0000256" key="1">
    <source>
        <dbReference type="SAM" id="Phobius"/>
    </source>
</evidence>
<gene>
    <name evidence="2" type="ORF">HKN21_17940</name>
</gene>
<name>A0A7Y2EEV5_UNCEI</name>
<dbReference type="Proteomes" id="UP000547674">
    <property type="component" value="Unassembled WGS sequence"/>
</dbReference>
<accession>A0A7Y2EEV5</accession>
<keyword evidence="1" id="KW-0472">Membrane</keyword>
<protein>
    <submittedName>
        <fullName evidence="2">Uncharacterized protein</fullName>
    </submittedName>
</protein>
<feature type="non-terminal residue" evidence="2">
    <location>
        <position position="67"/>
    </location>
</feature>
<keyword evidence="1" id="KW-0812">Transmembrane</keyword>
<dbReference type="EMBL" id="JABDJR010000714">
    <property type="protein sequence ID" value="NNF08649.1"/>
    <property type="molecule type" value="Genomic_DNA"/>
</dbReference>